<dbReference type="EMBL" id="CM056811">
    <property type="protein sequence ID" value="KAJ8636391.1"/>
    <property type="molecule type" value="Genomic_DNA"/>
</dbReference>
<comment type="caution">
    <text evidence="1">The sequence shown here is derived from an EMBL/GenBank/DDBJ whole genome shotgun (WGS) entry which is preliminary data.</text>
</comment>
<organism evidence="1 2">
    <name type="scientific">Persea americana</name>
    <name type="common">Avocado</name>
    <dbReference type="NCBI Taxonomy" id="3435"/>
    <lineage>
        <taxon>Eukaryota</taxon>
        <taxon>Viridiplantae</taxon>
        <taxon>Streptophyta</taxon>
        <taxon>Embryophyta</taxon>
        <taxon>Tracheophyta</taxon>
        <taxon>Spermatophyta</taxon>
        <taxon>Magnoliopsida</taxon>
        <taxon>Magnoliidae</taxon>
        <taxon>Laurales</taxon>
        <taxon>Lauraceae</taxon>
        <taxon>Persea</taxon>
    </lineage>
</organism>
<accession>A0ACC2LSP3</accession>
<dbReference type="Proteomes" id="UP001234297">
    <property type="component" value="Chromosome 3"/>
</dbReference>
<reference evidence="1 2" key="1">
    <citation type="journal article" date="2022" name="Hortic Res">
        <title>A haplotype resolved chromosomal level avocado genome allows analysis of novel avocado genes.</title>
        <authorList>
            <person name="Nath O."/>
            <person name="Fletcher S.J."/>
            <person name="Hayward A."/>
            <person name="Shaw L.M."/>
            <person name="Masouleh A.K."/>
            <person name="Furtado A."/>
            <person name="Henry R.J."/>
            <person name="Mitter N."/>
        </authorList>
    </citation>
    <scope>NUCLEOTIDE SEQUENCE [LARGE SCALE GENOMIC DNA]</scope>
    <source>
        <strain evidence="2">cv. Hass</strain>
    </source>
</reference>
<protein>
    <submittedName>
        <fullName evidence="1">Uncharacterized protein</fullName>
    </submittedName>
</protein>
<evidence type="ECO:0000313" key="2">
    <source>
        <dbReference type="Proteomes" id="UP001234297"/>
    </source>
</evidence>
<name>A0ACC2LSP3_PERAE</name>
<gene>
    <name evidence="1" type="ORF">MRB53_010658</name>
</gene>
<proteinExistence type="predicted"/>
<sequence>MAMGRVRYVPCPSLSLSRLHLLPLARQTSGHPIWPSPALRPPRTQPSLHTALPEICLPCTTAQPSNLPDQEYRPSPLPVLHNRSPRYEVPALRPLCNTRKPSPALRLPRTLPAQNPLAVHYNLALMPALQPACTTRNPSPDLLSSMTPPALHNHPLRHEVPALRPPCSTRNPSPTFA</sequence>
<keyword evidence="2" id="KW-1185">Reference proteome</keyword>
<evidence type="ECO:0000313" key="1">
    <source>
        <dbReference type="EMBL" id="KAJ8636391.1"/>
    </source>
</evidence>